<dbReference type="EMBL" id="BARV01007939">
    <property type="protein sequence ID" value="GAI14666.1"/>
    <property type="molecule type" value="Genomic_DNA"/>
</dbReference>
<name>X1M993_9ZZZZ</name>
<evidence type="ECO:0000313" key="1">
    <source>
        <dbReference type="EMBL" id="GAI14666.1"/>
    </source>
</evidence>
<dbReference type="AlphaFoldDB" id="X1M993"/>
<sequence length="295" mass="33938">GINNMPDNLNACREFSYNGISLGRLVAPSVLRYLMITDFSEDANPQSVEVYQRFLKTTCIVYEAVKNIVKELNPDKAMVLNGLYAQMRAAFESLCKNKVPCITYEAINAPRGAYWIFSGKDPVMDFNFIDEWHHWQDIASPEPAWTEYKGSRRSALRLSTPLNPPFDLSDATLFFTGVPWDLSSIALKSPFSDRYECIFELIERYCQTGKKLVIRTHPNEVGKYEGDKYIPLYEQINKRYSHLPENIWIIGPKDKVDSYSLANACRRLGVLSMNSESLYTSKPNFWGMYPFLKQL</sequence>
<gene>
    <name evidence="1" type="ORF">S06H3_16081</name>
</gene>
<reference evidence="1" key="1">
    <citation type="journal article" date="2014" name="Front. Microbiol.">
        <title>High frequency of phylogenetically diverse reductive dehalogenase-homologous genes in deep subseafloor sedimentary metagenomes.</title>
        <authorList>
            <person name="Kawai M."/>
            <person name="Futagami T."/>
            <person name="Toyoda A."/>
            <person name="Takaki Y."/>
            <person name="Nishi S."/>
            <person name="Hori S."/>
            <person name="Arai W."/>
            <person name="Tsubouchi T."/>
            <person name="Morono Y."/>
            <person name="Uchiyama I."/>
            <person name="Ito T."/>
            <person name="Fujiyama A."/>
            <person name="Inagaki F."/>
            <person name="Takami H."/>
        </authorList>
    </citation>
    <scope>NUCLEOTIDE SEQUENCE</scope>
    <source>
        <strain evidence="1">Expedition CK06-06</strain>
    </source>
</reference>
<comment type="caution">
    <text evidence="1">The sequence shown here is derived from an EMBL/GenBank/DDBJ whole genome shotgun (WGS) entry which is preliminary data.</text>
</comment>
<proteinExistence type="predicted"/>
<organism evidence="1">
    <name type="scientific">marine sediment metagenome</name>
    <dbReference type="NCBI Taxonomy" id="412755"/>
    <lineage>
        <taxon>unclassified sequences</taxon>
        <taxon>metagenomes</taxon>
        <taxon>ecological metagenomes</taxon>
    </lineage>
</organism>
<protein>
    <recommendedName>
        <fullName evidence="2">Capsule polysaccharide biosynthesis protein</fullName>
    </recommendedName>
</protein>
<accession>X1M993</accession>
<feature type="non-terminal residue" evidence="1">
    <location>
        <position position="1"/>
    </location>
</feature>
<evidence type="ECO:0008006" key="2">
    <source>
        <dbReference type="Google" id="ProtNLM"/>
    </source>
</evidence>